<keyword evidence="1" id="KW-0472">Membrane</keyword>
<feature type="transmembrane region" description="Helical" evidence="1">
    <location>
        <begin position="6"/>
        <end position="26"/>
    </location>
</feature>
<evidence type="ECO:0000256" key="1">
    <source>
        <dbReference type="SAM" id="Phobius"/>
    </source>
</evidence>
<keyword evidence="1" id="KW-1133">Transmembrane helix</keyword>
<feature type="transmembrane region" description="Helical" evidence="1">
    <location>
        <begin position="38"/>
        <end position="59"/>
    </location>
</feature>
<feature type="transmembrane region" description="Helical" evidence="1">
    <location>
        <begin position="65"/>
        <end position="84"/>
    </location>
</feature>
<reference evidence="2 3" key="1">
    <citation type="submission" date="2019-07" db="EMBL/GenBank/DDBJ databases">
        <title>Whole genome shotgun sequence of Reyranella soli NBRC 108950.</title>
        <authorList>
            <person name="Hosoyama A."/>
            <person name="Uohara A."/>
            <person name="Ohji S."/>
            <person name="Ichikawa N."/>
        </authorList>
    </citation>
    <scope>NUCLEOTIDE SEQUENCE [LARGE SCALE GENOMIC DNA]</scope>
    <source>
        <strain evidence="2 3">NBRC 108950</strain>
    </source>
</reference>
<gene>
    <name evidence="2" type="ORF">RSO01_49390</name>
</gene>
<keyword evidence="1" id="KW-0812">Transmembrane</keyword>
<protein>
    <recommendedName>
        <fullName evidence="4">DUF1453 domain-containing protein</fullName>
    </recommendedName>
</protein>
<keyword evidence="3" id="KW-1185">Reference proteome</keyword>
<evidence type="ECO:0000313" key="3">
    <source>
        <dbReference type="Proteomes" id="UP000321058"/>
    </source>
</evidence>
<dbReference type="OrthoDB" id="9838768at2"/>
<evidence type="ECO:0008006" key="4">
    <source>
        <dbReference type="Google" id="ProtNLM"/>
    </source>
</evidence>
<sequence length="172" mass="18387">MTLVSNVYLTHALMLLCALAAAWAALPESSGRIVPQWRPAVTALLAALSALSLIAYPTWGELKNPGLWMFAIIAALAGAARGYWLRIYVDHSWRLIRLRKARDCLVAAVALVALAMIEIALAAIAPASQPTMELGLTISASFLVGRSAAVLQRARHEPQTDLHDSPSPPAEG</sequence>
<organism evidence="2 3">
    <name type="scientific">Reyranella soli</name>
    <dbReference type="NCBI Taxonomy" id="1230389"/>
    <lineage>
        <taxon>Bacteria</taxon>
        <taxon>Pseudomonadati</taxon>
        <taxon>Pseudomonadota</taxon>
        <taxon>Alphaproteobacteria</taxon>
        <taxon>Hyphomicrobiales</taxon>
        <taxon>Reyranellaceae</taxon>
        <taxon>Reyranella</taxon>
    </lineage>
</organism>
<feature type="transmembrane region" description="Helical" evidence="1">
    <location>
        <begin position="105"/>
        <end position="128"/>
    </location>
</feature>
<evidence type="ECO:0000313" key="2">
    <source>
        <dbReference type="EMBL" id="GEP57773.1"/>
    </source>
</evidence>
<proteinExistence type="predicted"/>
<dbReference type="AlphaFoldDB" id="A0A512NFP5"/>
<comment type="caution">
    <text evidence="2">The sequence shown here is derived from an EMBL/GenBank/DDBJ whole genome shotgun (WGS) entry which is preliminary data.</text>
</comment>
<dbReference type="Proteomes" id="UP000321058">
    <property type="component" value="Unassembled WGS sequence"/>
</dbReference>
<dbReference type="RefSeq" id="WP_147152378.1">
    <property type="nucleotide sequence ID" value="NZ_BKAJ01000087.1"/>
</dbReference>
<name>A0A512NFP5_9HYPH</name>
<accession>A0A512NFP5</accession>
<dbReference type="EMBL" id="BKAJ01000087">
    <property type="protein sequence ID" value="GEP57773.1"/>
    <property type="molecule type" value="Genomic_DNA"/>
</dbReference>